<evidence type="ECO:0000313" key="10">
    <source>
        <dbReference type="Proteomes" id="UP001267426"/>
    </source>
</evidence>
<name>A0ABU3BUF9_9BACT</name>
<dbReference type="EMBL" id="JAVRHT010000042">
    <property type="protein sequence ID" value="MDT0632924.1"/>
    <property type="molecule type" value="Genomic_DNA"/>
</dbReference>
<protein>
    <submittedName>
        <fullName evidence="9">Biopolymer transporter ExbD</fullName>
    </submittedName>
</protein>
<evidence type="ECO:0000256" key="3">
    <source>
        <dbReference type="ARBA" id="ARBA00022475"/>
    </source>
</evidence>
<keyword evidence="5 8" id="KW-1133">Transmembrane helix</keyword>
<comment type="similarity">
    <text evidence="2 7">Belongs to the ExbD/TolR family.</text>
</comment>
<dbReference type="InterPro" id="IPR003400">
    <property type="entry name" value="ExbD"/>
</dbReference>
<keyword evidence="7" id="KW-0653">Protein transport</keyword>
<sequence>MASFDFSSGRKPITAFSLASLTDIVLLLLIFFLLTSSFVTQNGLRVDLPDVASAAPLEQQYVAITIDGDGAFFVDEQQTARDSLATAIAAVRGDREALAVYADSSASIAGLAAVASAASALDMRVSIATEAVAVE</sequence>
<reference evidence="9 10" key="1">
    <citation type="submission" date="2023-09" db="EMBL/GenBank/DDBJ databases">
        <authorList>
            <person name="Rey-Velasco X."/>
        </authorList>
    </citation>
    <scope>NUCLEOTIDE SEQUENCE [LARGE SCALE GENOMIC DNA]</scope>
    <source>
        <strain evidence="9 10">F394</strain>
    </source>
</reference>
<keyword evidence="10" id="KW-1185">Reference proteome</keyword>
<keyword evidence="7" id="KW-0813">Transport</keyword>
<dbReference type="Proteomes" id="UP001267426">
    <property type="component" value="Unassembled WGS sequence"/>
</dbReference>
<evidence type="ECO:0000256" key="6">
    <source>
        <dbReference type="ARBA" id="ARBA00023136"/>
    </source>
</evidence>
<evidence type="ECO:0000256" key="8">
    <source>
        <dbReference type="SAM" id="Phobius"/>
    </source>
</evidence>
<accession>A0ABU3BUF9</accession>
<proteinExistence type="inferred from homology"/>
<keyword evidence="4 7" id="KW-0812">Transmembrane</keyword>
<evidence type="ECO:0000313" key="9">
    <source>
        <dbReference type="EMBL" id="MDT0632924.1"/>
    </source>
</evidence>
<dbReference type="Pfam" id="PF02472">
    <property type="entry name" value="ExbD"/>
    <property type="match status" value="1"/>
</dbReference>
<evidence type="ECO:0000256" key="7">
    <source>
        <dbReference type="RuleBase" id="RU003879"/>
    </source>
</evidence>
<comment type="caution">
    <text evidence="9">The sequence shown here is derived from an EMBL/GenBank/DDBJ whole genome shotgun (WGS) entry which is preliminary data.</text>
</comment>
<evidence type="ECO:0000256" key="1">
    <source>
        <dbReference type="ARBA" id="ARBA00004162"/>
    </source>
</evidence>
<keyword evidence="6 8" id="KW-0472">Membrane</keyword>
<dbReference type="PANTHER" id="PTHR30558">
    <property type="entry name" value="EXBD MEMBRANE COMPONENT OF PMF-DRIVEN MACROMOLECULE IMPORT SYSTEM"/>
    <property type="match status" value="1"/>
</dbReference>
<gene>
    <name evidence="9" type="ORF">RM540_14295</name>
</gene>
<dbReference type="RefSeq" id="WP_311665305.1">
    <property type="nucleotide sequence ID" value="NZ_JAVRHT010000042.1"/>
</dbReference>
<organism evidence="9 10">
    <name type="scientific">Rubrivirga litoralis</name>
    <dbReference type="NCBI Taxonomy" id="3075598"/>
    <lineage>
        <taxon>Bacteria</taxon>
        <taxon>Pseudomonadati</taxon>
        <taxon>Rhodothermota</taxon>
        <taxon>Rhodothermia</taxon>
        <taxon>Rhodothermales</taxon>
        <taxon>Rubricoccaceae</taxon>
        <taxon>Rubrivirga</taxon>
    </lineage>
</organism>
<comment type="subcellular location">
    <subcellularLocation>
        <location evidence="1">Cell membrane</location>
        <topology evidence="1">Single-pass membrane protein</topology>
    </subcellularLocation>
    <subcellularLocation>
        <location evidence="7">Cell membrane</location>
        <topology evidence="7">Single-pass type II membrane protein</topology>
    </subcellularLocation>
</comment>
<evidence type="ECO:0000256" key="5">
    <source>
        <dbReference type="ARBA" id="ARBA00022989"/>
    </source>
</evidence>
<feature type="transmembrane region" description="Helical" evidence="8">
    <location>
        <begin position="12"/>
        <end position="34"/>
    </location>
</feature>
<keyword evidence="3" id="KW-1003">Cell membrane</keyword>
<evidence type="ECO:0000256" key="4">
    <source>
        <dbReference type="ARBA" id="ARBA00022692"/>
    </source>
</evidence>
<evidence type="ECO:0000256" key="2">
    <source>
        <dbReference type="ARBA" id="ARBA00005811"/>
    </source>
</evidence>